<name>I3S2E5_MEDTR</name>
<sequence length="124" mass="14029">MWFTMPQTMSLFVLRLWLRVPLSKLMLHHSSSGIFSTTVLKLVGKRKQQPRRILQRRLKLLLKKLRKVAMCGENLSSVRKIGNLIPTSKSSLVVDVCLPAFHHALVNVAGLMGTFLKAGSWSFT</sequence>
<evidence type="ECO:0000313" key="2">
    <source>
        <dbReference type="EMBL" id="AFK34437.1"/>
    </source>
</evidence>
<feature type="signal peptide" evidence="1">
    <location>
        <begin position="1"/>
        <end position="23"/>
    </location>
</feature>
<accession>I3S2E5</accession>
<protein>
    <recommendedName>
        <fullName evidence="3">Transmembrane protein</fullName>
    </recommendedName>
</protein>
<keyword evidence="1" id="KW-0732">Signal</keyword>
<dbReference type="AlphaFoldDB" id="I3S2E5"/>
<feature type="chain" id="PRO_5003678949" description="Transmembrane protein" evidence="1">
    <location>
        <begin position="24"/>
        <end position="124"/>
    </location>
</feature>
<reference evidence="2" key="1">
    <citation type="submission" date="2012-05" db="EMBL/GenBank/DDBJ databases">
        <authorList>
            <person name="Krishnakumar V."/>
            <person name="Cheung F."/>
            <person name="Xiao Y."/>
            <person name="Chan A."/>
            <person name="Moskal W.A."/>
            <person name="Town C.D."/>
        </authorList>
    </citation>
    <scope>NUCLEOTIDE SEQUENCE</scope>
</reference>
<dbReference type="EMBL" id="BT134642">
    <property type="protein sequence ID" value="AFK34437.1"/>
    <property type="molecule type" value="mRNA"/>
</dbReference>
<evidence type="ECO:0000256" key="1">
    <source>
        <dbReference type="SAM" id="SignalP"/>
    </source>
</evidence>
<evidence type="ECO:0008006" key="3">
    <source>
        <dbReference type="Google" id="ProtNLM"/>
    </source>
</evidence>
<organism evidence="2">
    <name type="scientific">Medicago truncatula</name>
    <name type="common">Barrel medic</name>
    <name type="synonym">Medicago tribuloides</name>
    <dbReference type="NCBI Taxonomy" id="3880"/>
    <lineage>
        <taxon>Eukaryota</taxon>
        <taxon>Viridiplantae</taxon>
        <taxon>Streptophyta</taxon>
        <taxon>Embryophyta</taxon>
        <taxon>Tracheophyta</taxon>
        <taxon>Spermatophyta</taxon>
        <taxon>Magnoliopsida</taxon>
        <taxon>eudicotyledons</taxon>
        <taxon>Gunneridae</taxon>
        <taxon>Pentapetalae</taxon>
        <taxon>rosids</taxon>
        <taxon>fabids</taxon>
        <taxon>Fabales</taxon>
        <taxon>Fabaceae</taxon>
        <taxon>Papilionoideae</taxon>
        <taxon>50 kb inversion clade</taxon>
        <taxon>NPAAA clade</taxon>
        <taxon>Hologalegina</taxon>
        <taxon>IRL clade</taxon>
        <taxon>Trifolieae</taxon>
        <taxon>Medicago</taxon>
    </lineage>
</organism>
<proteinExistence type="evidence at transcript level"/>